<sequence length="142" mass="14964">VRRGDAYHLKNSLTAGSADRAFSYGRADDTTLVGDWDGDGVDTLGVRRPPATPAQPAATSNPVTGVWADLARCESGGDPTIVSANGLYYGLYQFSLATWRSVGGSGLPSQASVAEQTERAKILQARSGWGQWPHCAARLGLL</sequence>
<reference evidence="4" key="1">
    <citation type="submission" date="2023-02" db="EMBL/GenBank/DDBJ databases">
        <title>Georgenia sp.10Sc9-8, isolated from a soil sample collected from the Taklamakan desert.</title>
        <authorList>
            <person name="Liu S."/>
        </authorList>
    </citation>
    <scope>NUCLEOTIDE SEQUENCE</scope>
    <source>
        <strain evidence="4">10Sc9-8</strain>
    </source>
</reference>
<feature type="domain" description="Resuscitation-promoting factor core lysozyme-like" evidence="3">
    <location>
        <begin position="66"/>
        <end position="135"/>
    </location>
</feature>
<name>A0ABT5TUE8_9MICO</name>
<dbReference type="Gene3D" id="1.10.530.10">
    <property type="match status" value="1"/>
</dbReference>
<evidence type="ECO:0000313" key="4">
    <source>
        <dbReference type="EMBL" id="MDD9205688.1"/>
    </source>
</evidence>
<keyword evidence="5" id="KW-1185">Reference proteome</keyword>
<proteinExistence type="inferred from homology"/>
<evidence type="ECO:0000313" key="5">
    <source>
        <dbReference type="Proteomes" id="UP001165561"/>
    </source>
</evidence>
<feature type="non-terminal residue" evidence="4">
    <location>
        <position position="1"/>
    </location>
</feature>
<dbReference type="InterPro" id="IPR010618">
    <property type="entry name" value="RPF"/>
</dbReference>
<evidence type="ECO:0000256" key="1">
    <source>
        <dbReference type="ARBA" id="ARBA00010830"/>
    </source>
</evidence>
<accession>A0ABT5TUE8</accession>
<evidence type="ECO:0000259" key="3">
    <source>
        <dbReference type="Pfam" id="PF06737"/>
    </source>
</evidence>
<dbReference type="CDD" id="cd13925">
    <property type="entry name" value="RPF"/>
    <property type="match status" value="1"/>
</dbReference>
<keyword evidence="2" id="KW-0378">Hydrolase</keyword>
<comment type="similarity">
    <text evidence="1">Belongs to the transglycosylase family. Rpf subfamily.</text>
</comment>
<dbReference type="InterPro" id="IPR023346">
    <property type="entry name" value="Lysozyme-like_dom_sf"/>
</dbReference>
<dbReference type="EMBL" id="JARACI010000612">
    <property type="protein sequence ID" value="MDD9205688.1"/>
    <property type="molecule type" value="Genomic_DNA"/>
</dbReference>
<dbReference type="Proteomes" id="UP001165561">
    <property type="component" value="Unassembled WGS sequence"/>
</dbReference>
<evidence type="ECO:0000256" key="2">
    <source>
        <dbReference type="ARBA" id="ARBA00022801"/>
    </source>
</evidence>
<dbReference type="Pfam" id="PF06737">
    <property type="entry name" value="Transglycosylas"/>
    <property type="match status" value="1"/>
</dbReference>
<organism evidence="4 5">
    <name type="scientific">Georgenia halotolerans</name>
    <dbReference type="NCBI Taxonomy" id="3028317"/>
    <lineage>
        <taxon>Bacteria</taxon>
        <taxon>Bacillati</taxon>
        <taxon>Actinomycetota</taxon>
        <taxon>Actinomycetes</taxon>
        <taxon>Micrococcales</taxon>
        <taxon>Bogoriellaceae</taxon>
        <taxon>Georgenia</taxon>
    </lineage>
</organism>
<gene>
    <name evidence="4" type="ORF">PU560_04285</name>
</gene>
<comment type="caution">
    <text evidence="4">The sequence shown here is derived from an EMBL/GenBank/DDBJ whole genome shotgun (WGS) entry which is preliminary data.</text>
</comment>
<dbReference type="SUPFAM" id="SSF53955">
    <property type="entry name" value="Lysozyme-like"/>
    <property type="match status" value="1"/>
</dbReference>
<protein>
    <submittedName>
        <fullName evidence="4">Transglycosylase family protein</fullName>
    </submittedName>
</protein>